<dbReference type="Gene3D" id="2.115.10.20">
    <property type="entry name" value="Glycosyl hydrolase domain, family 43"/>
    <property type="match status" value="1"/>
</dbReference>
<proteinExistence type="predicted"/>
<name>A0A927ATD1_9BACT</name>
<dbReference type="SUPFAM" id="SSF75005">
    <property type="entry name" value="Arabinanase/levansucrase/invertase"/>
    <property type="match status" value="1"/>
</dbReference>
<evidence type="ECO:0000313" key="2">
    <source>
        <dbReference type="Proteomes" id="UP000598820"/>
    </source>
</evidence>
<dbReference type="AlphaFoldDB" id="A0A927ATD1"/>
<dbReference type="EMBL" id="JACWZY010000002">
    <property type="protein sequence ID" value="MBD2699897.1"/>
    <property type="molecule type" value="Genomic_DNA"/>
</dbReference>
<protein>
    <submittedName>
        <fullName evidence="1">Glycoside hydrolase family protein</fullName>
    </submittedName>
</protein>
<comment type="caution">
    <text evidence="1">The sequence shown here is derived from an EMBL/GenBank/DDBJ whole genome shotgun (WGS) entry which is preliminary data.</text>
</comment>
<dbReference type="RefSeq" id="WP_190885732.1">
    <property type="nucleotide sequence ID" value="NZ_JACWZY010000002.1"/>
</dbReference>
<sequence length="370" mass="41856">MINRRDFLTGLSVLPFTGTWARGLTDSFLTDNRSAFSKHLKPVGRILESPDWYVWCSSPIYGTDGKVHLFYSRWSADKKMEGWINGSEIAHAVAESPESPFEYVETVLAPRADAWDATTCHNPHIVFTDGRYCLFYMGNSNGKTDTQRIGMATAKSLKGPWKRMDKPLLQPGIAGAWDDHCTTNPSFVKHPNGQYWLYYKSWNTQDEEKSTGADVRGNRKYGLAVANTLTGPYRRVSTKPILDFSGRGNNAQFEDAYVWLQHGEFNMLARDMGVFGHDDGLFLNSTDGIHWDAPQIAYGPIQDYTKEPEAPKHLSRYGRLERPQLLMRHGRPRYLFAAAQGGKHMTSSPFIFRITGGDKEDKKGRGEKEV</sequence>
<evidence type="ECO:0000313" key="1">
    <source>
        <dbReference type="EMBL" id="MBD2699897.1"/>
    </source>
</evidence>
<dbReference type="CDD" id="cd08994">
    <property type="entry name" value="GH43_62_32_68_117_130-like"/>
    <property type="match status" value="1"/>
</dbReference>
<dbReference type="Proteomes" id="UP000598820">
    <property type="component" value="Unassembled WGS sequence"/>
</dbReference>
<dbReference type="InterPro" id="IPR023296">
    <property type="entry name" value="Glyco_hydro_beta-prop_sf"/>
</dbReference>
<gene>
    <name evidence="1" type="ORF">IC229_04575</name>
</gene>
<reference evidence="1" key="1">
    <citation type="submission" date="2020-09" db="EMBL/GenBank/DDBJ databases">
        <authorList>
            <person name="Kim M.K."/>
        </authorList>
    </citation>
    <scope>NUCLEOTIDE SEQUENCE</scope>
    <source>
        <strain evidence="1">BT702</strain>
    </source>
</reference>
<dbReference type="GO" id="GO:0016787">
    <property type="term" value="F:hydrolase activity"/>
    <property type="evidence" value="ECO:0007669"/>
    <property type="project" value="UniProtKB-KW"/>
</dbReference>
<accession>A0A927ATD1</accession>
<keyword evidence="1" id="KW-0378">Hydrolase</keyword>
<keyword evidence="2" id="KW-1185">Reference proteome</keyword>
<organism evidence="1 2">
    <name type="scientific">Spirosoma profusum</name>
    <dbReference type="NCBI Taxonomy" id="2771354"/>
    <lineage>
        <taxon>Bacteria</taxon>
        <taxon>Pseudomonadati</taxon>
        <taxon>Bacteroidota</taxon>
        <taxon>Cytophagia</taxon>
        <taxon>Cytophagales</taxon>
        <taxon>Cytophagaceae</taxon>
        <taxon>Spirosoma</taxon>
    </lineage>
</organism>